<dbReference type="CDD" id="cd00683">
    <property type="entry name" value="Trans_IPPS_HH"/>
    <property type="match status" value="1"/>
</dbReference>
<evidence type="ECO:0000313" key="3">
    <source>
        <dbReference type="Proteomes" id="UP001216674"/>
    </source>
</evidence>
<dbReference type="EC" id="2.5.1.103" evidence="2"/>
<dbReference type="PANTHER" id="PTHR31480">
    <property type="entry name" value="BIFUNCTIONAL LYCOPENE CYCLASE/PHYTOENE SYNTHASE"/>
    <property type="match status" value="1"/>
</dbReference>
<dbReference type="RefSeq" id="WP_276266875.1">
    <property type="nucleotide sequence ID" value="NZ_JARJLM010000434.1"/>
</dbReference>
<dbReference type="Gene3D" id="1.10.600.10">
    <property type="entry name" value="Farnesyl Diphosphate Synthase"/>
    <property type="match status" value="1"/>
</dbReference>
<organism evidence="2 3">
    <name type="scientific">Cupriavidus basilensis</name>
    <dbReference type="NCBI Taxonomy" id="68895"/>
    <lineage>
        <taxon>Bacteria</taxon>
        <taxon>Pseudomonadati</taxon>
        <taxon>Pseudomonadota</taxon>
        <taxon>Betaproteobacteria</taxon>
        <taxon>Burkholderiales</taxon>
        <taxon>Burkholderiaceae</taxon>
        <taxon>Cupriavidus</taxon>
    </lineage>
</organism>
<dbReference type="InterPro" id="IPR019845">
    <property type="entry name" value="Squalene/phytoene_synthase_CS"/>
</dbReference>
<dbReference type="InterPro" id="IPR033904">
    <property type="entry name" value="Trans_IPPS_HH"/>
</dbReference>
<dbReference type="InterPro" id="IPR017828">
    <property type="entry name" value="SQ_synth_HpnD-like"/>
</dbReference>
<dbReference type="SUPFAM" id="SSF48576">
    <property type="entry name" value="Terpenoid synthases"/>
    <property type="match status" value="1"/>
</dbReference>
<dbReference type="InterPro" id="IPR008949">
    <property type="entry name" value="Isoprenoid_synthase_dom_sf"/>
</dbReference>
<dbReference type="Pfam" id="PF00494">
    <property type="entry name" value="SQS_PSY"/>
    <property type="match status" value="1"/>
</dbReference>
<dbReference type="Proteomes" id="UP001216674">
    <property type="component" value="Unassembled WGS sequence"/>
</dbReference>
<proteinExistence type="predicted"/>
<reference evidence="2 3" key="1">
    <citation type="submission" date="2023-03" db="EMBL/GenBank/DDBJ databases">
        <title>Draft assemblies of triclosan tolerant bacteria isolated from returned activated sludge.</title>
        <authorList>
            <person name="Van Hamelsveld S."/>
        </authorList>
    </citation>
    <scope>NUCLEOTIDE SEQUENCE [LARGE SCALE GENOMIC DNA]</scope>
    <source>
        <strain evidence="2 3">GW210010_S58</strain>
    </source>
</reference>
<evidence type="ECO:0000256" key="1">
    <source>
        <dbReference type="ARBA" id="ARBA00022679"/>
    </source>
</evidence>
<protein>
    <submittedName>
        <fullName evidence="2">Presqualene diphosphate synthase HpnD</fullName>
        <ecNumber evidence="2">2.5.1.103</ecNumber>
    </submittedName>
</protein>
<gene>
    <name evidence="2" type="primary">hpnD</name>
    <name evidence="2" type="ORF">P3W85_26050</name>
</gene>
<evidence type="ECO:0000313" key="2">
    <source>
        <dbReference type="EMBL" id="MDF3836387.1"/>
    </source>
</evidence>
<dbReference type="NCBIfam" id="TIGR03465">
    <property type="entry name" value="HpnD"/>
    <property type="match status" value="1"/>
</dbReference>
<dbReference type="PROSITE" id="PS01045">
    <property type="entry name" value="SQUALEN_PHYTOEN_SYN_2"/>
    <property type="match status" value="1"/>
</dbReference>
<name>A0ABT6AUU8_9BURK</name>
<dbReference type="SFLD" id="SFLDS00005">
    <property type="entry name" value="Isoprenoid_Synthase_Type_I"/>
    <property type="match status" value="1"/>
</dbReference>
<dbReference type="SFLD" id="SFLDG01212">
    <property type="entry name" value="Phytoene_synthase_like"/>
    <property type="match status" value="1"/>
</dbReference>
<dbReference type="EMBL" id="JARJLM010000434">
    <property type="protein sequence ID" value="MDF3836387.1"/>
    <property type="molecule type" value="Genomic_DNA"/>
</dbReference>
<dbReference type="GO" id="GO:0016740">
    <property type="term" value="F:transferase activity"/>
    <property type="evidence" value="ECO:0007669"/>
    <property type="project" value="UniProtKB-KW"/>
</dbReference>
<comment type="caution">
    <text evidence="2">The sequence shown here is derived from an EMBL/GenBank/DDBJ whole genome shotgun (WGS) entry which is preliminary data.</text>
</comment>
<keyword evidence="1 2" id="KW-0808">Transferase</keyword>
<sequence length="282" mass="30165">MAGTEIAVQNVPLAGNAVSSGSSFHAALKILPAAQREAMFEIYGFCRAVDDIADGDGPRAARLAGLDAWRADLAACYAGAPPSALRGLATQIQRFGLIQDDFLAVIDGMAMDVLADIRAPDAATLDLYCDRVASAVGRLAVRVFGMERDSGIALAHHLGRALQLTNILRDIDEDAGLGRVYLPAEALANAGVPIGTPHAIVGHPAIGQTCLEVARQAQAHYVEAFAIMAGCPRRVVRSPRIMGEVYHVVLRRLLARGWASPRARVRVPRARLLWILLRHGFV</sequence>
<dbReference type="InterPro" id="IPR044843">
    <property type="entry name" value="Trans_IPPS_bact-type"/>
</dbReference>
<dbReference type="SFLD" id="SFLDG01018">
    <property type="entry name" value="Squalene/Phytoene_Synthase_Lik"/>
    <property type="match status" value="1"/>
</dbReference>
<dbReference type="InterPro" id="IPR002060">
    <property type="entry name" value="Squ/phyt_synthse"/>
</dbReference>
<accession>A0ABT6AUU8</accession>
<keyword evidence="3" id="KW-1185">Reference proteome</keyword>